<proteinExistence type="predicted"/>
<evidence type="ECO:0000313" key="3">
    <source>
        <dbReference type="Proteomes" id="UP000006727"/>
    </source>
</evidence>
<dbReference type="AlphaFoldDB" id="A0A2K1JTF3"/>
<dbReference type="Gramene" id="Pp3c11_4441V3.1">
    <property type="protein sequence ID" value="PAC:32956718.CDS.1"/>
    <property type="gene ID" value="Pp3c11_4441"/>
</dbReference>
<organism evidence="1">
    <name type="scientific">Physcomitrium patens</name>
    <name type="common">Spreading-leaved earth moss</name>
    <name type="synonym">Physcomitrella patens</name>
    <dbReference type="NCBI Taxonomy" id="3218"/>
    <lineage>
        <taxon>Eukaryota</taxon>
        <taxon>Viridiplantae</taxon>
        <taxon>Streptophyta</taxon>
        <taxon>Embryophyta</taxon>
        <taxon>Bryophyta</taxon>
        <taxon>Bryophytina</taxon>
        <taxon>Bryopsida</taxon>
        <taxon>Funariidae</taxon>
        <taxon>Funariales</taxon>
        <taxon>Funariaceae</taxon>
        <taxon>Physcomitrium</taxon>
    </lineage>
</organism>
<keyword evidence="3" id="KW-1185">Reference proteome</keyword>
<accession>A0A2K1JTF3</accession>
<evidence type="ECO:0000313" key="2">
    <source>
        <dbReference type="EnsemblPlants" id="PAC:32956718.CDS.1"/>
    </source>
</evidence>
<name>A0A2K1JTF3_PHYPA</name>
<dbReference type="InParanoid" id="A0A2K1JTF3"/>
<dbReference type="PaxDb" id="3218-PP1S232_28V6.1"/>
<reference evidence="1 3" key="1">
    <citation type="journal article" date="2008" name="Science">
        <title>The Physcomitrella genome reveals evolutionary insights into the conquest of land by plants.</title>
        <authorList>
            <person name="Rensing S."/>
            <person name="Lang D."/>
            <person name="Zimmer A."/>
            <person name="Terry A."/>
            <person name="Salamov A."/>
            <person name="Shapiro H."/>
            <person name="Nishiyama T."/>
            <person name="Perroud P.-F."/>
            <person name="Lindquist E."/>
            <person name="Kamisugi Y."/>
            <person name="Tanahashi T."/>
            <person name="Sakakibara K."/>
            <person name="Fujita T."/>
            <person name="Oishi K."/>
            <person name="Shin-I T."/>
            <person name="Kuroki Y."/>
            <person name="Toyoda A."/>
            <person name="Suzuki Y."/>
            <person name="Hashimoto A."/>
            <person name="Yamaguchi K."/>
            <person name="Sugano A."/>
            <person name="Kohara Y."/>
            <person name="Fujiyama A."/>
            <person name="Anterola A."/>
            <person name="Aoki S."/>
            <person name="Ashton N."/>
            <person name="Barbazuk W.B."/>
            <person name="Barker E."/>
            <person name="Bennetzen J."/>
            <person name="Bezanilla M."/>
            <person name="Blankenship R."/>
            <person name="Cho S.H."/>
            <person name="Dutcher S."/>
            <person name="Estelle M."/>
            <person name="Fawcett J.A."/>
            <person name="Gundlach H."/>
            <person name="Hanada K."/>
            <person name="Heyl A."/>
            <person name="Hicks K.A."/>
            <person name="Hugh J."/>
            <person name="Lohr M."/>
            <person name="Mayer K."/>
            <person name="Melkozernov A."/>
            <person name="Murata T."/>
            <person name="Nelson D."/>
            <person name="Pils B."/>
            <person name="Prigge M."/>
            <person name="Reiss B."/>
            <person name="Renner T."/>
            <person name="Rombauts S."/>
            <person name="Rushton P."/>
            <person name="Sanderfoot A."/>
            <person name="Schween G."/>
            <person name="Shiu S.-H."/>
            <person name="Stueber K."/>
            <person name="Theodoulou F.L."/>
            <person name="Tu H."/>
            <person name="Van de Peer Y."/>
            <person name="Verrier P.J."/>
            <person name="Waters E."/>
            <person name="Wood A."/>
            <person name="Yang L."/>
            <person name="Cove D."/>
            <person name="Cuming A."/>
            <person name="Hasebe M."/>
            <person name="Lucas S."/>
            <person name="Mishler D.B."/>
            <person name="Reski R."/>
            <person name="Grigoriev I."/>
            <person name="Quatrano R.S."/>
            <person name="Boore J.L."/>
        </authorList>
    </citation>
    <scope>NUCLEOTIDE SEQUENCE [LARGE SCALE GENOMIC DNA]</scope>
    <source>
        <strain evidence="2 3">cv. Gransden 2004</strain>
    </source>
</reference>
<dbReference type="EMBL" id="ABEU02000011">
    <property type="protein sequence ID" value="PNR44811.1"/>
    <property type="molecule type" value="Genomic_DNA"/>
</dbReference>
<gene>
    <name evidence="1" type="ORF">PHYPA_014581</name>
</gene>
<protein>
    <submittedName>
        <fullName evidence="1 2">Uncharacterized protein</fullName>
    </submittedName>
</protein>
<reference evidence="1 3" key="2">
    <citation type="journal article" date="2018" name="Plant J.">
        <title>The Physcomitrella patens chromosome-scale assembly reveals moss genome structure and evolution.</title>
        <authorList>
            <person name="Lang D."/>
            <person name="Ullrich K.K."/>
            <person name="Murat F."/>
            <person name="Fuchs J."/>
            <person name="Jenkins J."/>
            <person name="Haas F.B."/>
            <person name="Piednoel M."/>
            <person name="Gundlach H."/>
            <person name="Van Bel M."/>
            <person name="Meyberg R."/>
            <person name="Vives C."/>
            <person name="Morata J."/>
            <person name="Symeonidi A."/>
            <person name="Hiss M."/>
            <person name="Muchero W."/>
            <person name="Kamisugi Y."/>
            <person name="Saleh O."/>
            <person name="Blanc G."/>
            <person name="Decker E.L."/>
            <person name="van Gessel N."/>
            <person name="Grimwood J."/>
            <person name="Hayes R.D."/>
            <person name="Graham S.W."/>
            <person name="Gunter L.E."/>
            <person name="McDaniel S.F."/>
            <person name="Hoernstein S.N.W."/>
            <person name="Larsson A."/>
            <person name="Li F.W."/>
            <person name="Perroud P.F."/>
            <person name="Phillips J."/>
            <person name="Ranjan P."/>
            <person name="Rokshar D.S."/>
            <person name="Rothfels C.J."/>
            <person name="Schneider L."/>
            <person name="Shu S."/>
            <person name="Stevenson D.W."/>
            <person name="Thummler F."/>
            <person name="Tillich M."/>
            <person name="Villarreal Aguilar J.C."/>
            <person name="Widiez T."/>
            <person name="Wong G.K."/>
            <person name="Wymore A."/>
            <person name="Zhang Y."/>
            <person name="Zimmer A.D."/>
            <person name="Quatrano R.S."/>
            <person name="Mayer K.F.X."/>
            <person name="Goodstein D."/>
            <person name="Casacuberta J.M."/>
            <person name="Vandepoele K."/>
            <person name="Reski R."/>
            <person name="Cuming A.C."/>
            <person name="Tuskan G.A."/>
            <person name="Maumus F."/>
            <person name="Salse J."/>
            <person name="Schmutz J."/>
            <person name="Rensing S.A."/>
        </authorList>
    </citation>
    <scope>NUCLEOTIDE SEQUENCE [LARGE SCALE GENOMIC DNA]</scope>
    <source>
        <strain evidence="2 3">cv. Gransden 2004</strain>
    </source>
</reference>
<dbReference type="Proteomes" id="UP000006727">
    <property type="component" value="Chromosome 11"/>
</dbReference>
<sequence length="71" mass="8340">MTSACGPPAPLSVEWSHYWQPKFKNEIKFLGFLRRGPSQEGHTWHIVFVRTRRRHWGGILSLATQHPFKKL</sequence>
<dbReference type="EnsemblPlants" id="Pp3c11_4441V3.1">
    <property type="protein sequence ID" value="PAC:32956718.CDS.1"/>
    <property type="gene ID" value="Pp3c11_4441"/>
</dbReference>
<evidence type="ECO:0000313" key="1">
    <source>
        <dbReference type="EMBL" id="PNR44811.1"/>
    </source>
</evidence>
<reference evidence="2" key="3">
    <citation type="submission" date="2020-12" db="UniProtKB">
        <authorList>
            <consortium name="EnsemblPlants"/>
        </authorList>
    </citation>
    <scope>IDENTIFICATION</scope>
</reference>